<dbReference type="EMBL" id="BAABYW010000001">
    <property type="protein sequence ID" value="GAA6409503.1"/>
    <property type="molecule type" value="Genomic_DNA"/>
</dbReference>
<dbReference type="Gene3D" id="2.60.40.10">
    <property type="entry name" value="Immunoglobulins"/>
    <property type="match status" value="1"/>
</dbReference>
<dbReference type="InterPro" id="IPR050288">
    <property type="entry name" value="Cellulose_deg_GH3"/>
</dbReference>
<gene>
    <name evidence="4" type="ORF">K040078D81_36200</name>
</gene>
<dbReference type="SUPFAM" id="SSF52279">
    <property type="entry name" value="Beta-D-glucan exohydrolase, C-terminal domain"/>
    <property type="match status" value="1"/>
</dbReference>
<dbReference type="Gene3D" id="3.40.50.1700">
    <property type="entry name" value="Glycoside hydrolase family 3 C-terminal domain"/>
    <property type="match status" value="1"/>
</dbReference>
<name>A0ABQ0BDH2_9FIRM</name>
<dbReference type="Proteomes" id="UP001600943">
    <property type="component" value="Unassembled WGS sequence"/>
</dbReference>
<dbReference type="Pfam" id="PF00933">
    <property type="entry name" value="Glyco_hydro_3"/>
    <property type="match status" value="1"/>
</dbReference>
<evidence type="ECO:0000313" key="4">
    <source>
        <dbReference type="EMBL" id="GAA6409503.1"/>
    </source>
</evidence>
<dbReference type="Pfam" id="PF14310">
    <property type="entry name" value="Fn3-like"/>
    <property type="match status" value="1"/>
</dbReference>
<dbReference type="InterPro" id="IPR002772">
    <property type="entry name" value="Glyco_hydro_3_C"/>
</dbReference>
<dbReference type="InterPro" id="IPR036881">
    <property type="entry name" value="Glyco_hydro_3_C_sf"/>
</dbReference>
<dbReference type="InterPro" id="IPR017853">
    <property type="entry name" value="GH"/>
</dbReference>
<dbReference type="InterPro" id="IPR013783">
    <property type="entry name" value="Ig-like_fold"/>
</dbReference>
<dbReference type="InterPro" id="IPR036962">
    <property type="entry name" value="Glyco_hydro_3_N_sf"/>
</dbReference>
<dbReference type="PANTHER" id="PTHR42715:SF10">
    <property type="entry name" value="BETA-GLUCOSIDASE"/>
    <property type="match status" value="1"/>
</dbReference>
<proteinExistence type="inferred from homology"/>
<feature type="domain" description="Fibronectin type III-like" evidence="3">
    <location>
        <begin position="432"/>
        <end position="503"/>
    </location>
</feature>
<keyword evidence="2" id="KW-0378">Hydrolase</keyword>
<sequence length="879" mass="98023">MGMEDFFAQLPRGKEDKPLLFGMGELVYDFHDIDGLYFMLDRRLSGCMILMWAKPMNPDVKGTVTLNGRDIQQYVLTSMVQMGYMWILGVPLRGLVAEYGKEYTLHVEGFADTDGNIMDPQDFTVKGINKVEPQPMYAKHEAVALQTATEGIVLLENKCQLLPLAKGTTINLFGKGIYQFRNGAVGAGKITPRYSVDLKEAIRDSKEFALNEELVDFYSCDADKIPPAELLQGAKEKSDTAVMLITRAAGENMDSSSAKGEYYLSDAEDALMKILSEEFAHLMVILNVGYPIDVSFVERNDVDALLYTGFSGMLGGPAIVNILSGKENPSGKLTDTWAKDYFDIPSSRNFYDCVDKPRLDADCTDFVDTCYEEDIYVGYRYFTTFHKKPAYPFGYGLSYTDFVIEAEDLQYTKNNVSLIVHVKNMGERAGKEVVQIYVQKPDGVLEKPKRELIFFEKSCLLQPGETQSIQVDIPNRHLTSYSEEKAAYILEPGTYQIFVGNSMDASYCGEFQIQREEIIKQVANRMQPQQKIRTMSKWEKGAEFPEGKYSGIQEGKGSFEPYAKRSSYPAVFETEKPEEPVTFADVRKNSKLAERFTVQLSLEELARISIGASAGWGMEGVGEAGRVYQIEGYDLPEFPVSDGNSGVNLRVSNIGMPSGATIASTFNKALSEQVGRVIGEEARELGMPMILAPALNIHRNPLNGRQPEYFSEDPYQAGMMAGYYAKGLESAGVASCMKHMLANNCESSRKRNQSIISERALREIYFKAFELAMEVQMPATVMTGYNACNGCPTAADEDLIQGLLREENGFDGFVMTDWTSYDTVDVAAMIDAGNCWITPGSLDDTYTSQIVNGVKEGRIRLKRLQENVAFIIKTMARFA</sequence>
<dbReference type="PRINTS" id="PR00133">
    <property type="entry name" value="GLHYDRLASE3"/>
</dbReference>
<dbReference type="RefSeq" id="WP_390407297.1">
    <property type="nucleotide sequence ID" value="NZ_BAABYW010000001.1"/>
</dbReference>
<keyword evidence="5" id="KW-1185">Reference proteome</keyword>
<dbReference type="SUPFAM" id="SSF51445">
    <property type="entry name" value="(Trans)glycosidases"/>
    <property type="match status" value="1"/>
</dbReference>
<dbReference type="Pfam" id="PF01915">
    <property type="entry name" value="Glyco_hydro_3_C"/>
    <property type="match status" value="1"/>
</dbReference>
<comment type="caution">
    <text evidence="4">The sequence shown here is derived from an EMBL/GenBank/DDBJ whole genome shotgun (WGS) entry which is preliminary data.</text>
</comment>
<evidence type="ECO:0000313" key="5">
    <source>
        <dbReference type="Proteomes" id="UP001600943"/>
    </source>
</evidence>
<accession>A0ABQ0BDH2</accession>
<evidence type="ECO:0000256" key="1">
    <source>
        <dbReference type="ARBA" id="ARBA00005336"/>
    </source>
</evidence>
<dbReference type="SMART" id="SM01217">
    <property type="entry name" value="Fn3_like"/>
    <property type="match status" value="1"/>
</dbReference>
<dbReference type="InterPro" id="IPR001764">
    <property type="entry name" value="Glyco_hydro_3_N"/>
</dbReference>
<reference evidence="4 5" key="1">
    <citation type="submission" date="2024-04" db="EMBL/GenBank/DDBJ databases">
        <title>Defined microbial consortia suppress multidrug-resistant proinflammatory Enterobacteriaceae via ecological control.</title>
        <authorList>
            <person name="Furuichi M."/>
            <person name="Kawaguchi T."/>
            <person name="Pust M."/>
            <person name="Yasuma K."/>
            <person name="Plichta D."/>
            <person name="Hasegawa N."/>
            <person name="Ohya T."/>
            <person name="Bhattarai S."/>
            <person name="Sasajima S."/>
            <person name="Aoto Y."/>
            <person name="Tuganbaev T."/>
            <person name="Yaginuma M."/>
            <person name="Ueda M."/>
            <person name="Okahashi N."/>
            <person name="Amafuji K."/>
            <person name="Kiridooshi Y."/>
            <person name="Sugita K."/>
            <person name="Strazar M."/>
            <person name="Skelly A."/>
            <person name="Suda W."/>
            <person name="Hattori M."/>
            <person name="Nakamoto N."/>
            <person name="Caballero S."/>
            <person name="Norman J."/>
            <person name="Olle B."/>
            <person name="Tanoue T."/>
            <person name="Arita M."/>
            <person name="Bucci V."/>
            <person name="Atarashi K."/>
            <person name="Xavier R."/>
            <person name="Honda K."/>
        </authorList>
    </citation>
    <scope>NUCLEOTIDE SEQUENCE [LARGE SCALE GENOMIC DNA]</scope>
    <source>
        <strain evidence="5">k04-0078-D8-1</strain>
    </source>
</reference>
<dbReference type="Gene3D" id="3.20.20.300">
    <property type="entry name" value="Glycoside hydrolase, family 3, N-terminal domain"/>
    <property type="match status" value="1"/>
</dbReference>
<organism evidence="4 5">
    <name type="scientific">Blautia hominis</name>
    <dbReference type="NCBI Taxonomy" id="2025493"/>
    <lineage>
        <taxon>Bacteria</taxon>
        <taxon>Bacillati</taxon>
        <taxon>Bacillota</taxon>
        <taxon>Clostridia</taxon>
        <taxon>Lachnospirales</taxon>
        <taxon>Lachnospiraceae</taxon>
        <taxon>Blautia</taxon>
    </lineage>
</organism>
<dbReference type="InterPro" id="IPR026891">
    <property type="entry name" value="Fn3-like"/>
</dbReference>
<dbReference type="PANTHER" id="PTHR42715">
    <property type="entry name" value="BETA-GLUCOSIDASE"/>
    <property type="match status" value="1"/>
</dbReference>
<evidence type="ECO:0000259" key="3">
    <source>
        <dbReference type="SMART" id="SM01217"/>
    </source>
</evidence>
<protein>
    <recommendedName>
        <fullName evidence="3">Fibronectin type III-like domain-containing protein</fullName>
    </recommendedName>
</protein>
<comment type="similarity">
    <text evidence="1">Belongs to the glycosyl hydrolase 3 family.</text>
</comment>
<evidence type="ECO:0000256" key="2">
    <source>
        <dbReference type="ARBA" id="ARBA00022801"/>
    </source>
</evidence>